<dbReference type="Pfam" id="PF06055">
    <property type="entry name" value="ExoD"/>
    <property type="match status" value="1"/>
</dbReference>
<keyword evidence="2" id="KW-0812">Transmembrane</keyword>
<feature type="region of interest" description="Disordered" evidence="1">
    <location>
        <begin position="27"/>
        <end position="59"/>
    </location>
</feature>
<keyword evidence="4" id="KW-1185">Reference proteome</keyword>
<evidence type="ECO:0000313" key="3">
    <source>
        <dbReference type="EMBL" id="TCP59730.1"/>
    </source>
</evidence>
<sequence>MHRGVVAPVAHPAITADVHGRAIGAHIRAPSHADRPRNDPGGVMTHRQNDGSKRRPSLSMPILRQSRTHHAEGTLTLGNLLVGLGERSFGWAIVVFSLVTILPLPPGSSLITALPVLVTTGQMILGFPHVRLPGRLARIGIDHQKLRRTLVRLRPVTRRLERNLEPRFQALFAPRHERLLGLFLFIIAFTLFLPIPFSGWFPAISLFVFGVGLIERDGIIAMLGLLAGALSVMLAVFIALSLAAGID</sequence>
<evidence type="ECO:0000256" key="1">
    <source>
        <dbReference type="SAM" id="MobiDB-lite"/>
    </source>
</evidence>
<evidence type="ECO:0008006" key="5">
    <source>
        <dbReference type="Google" id="ProtNLM"/>
    </source>
</evidence>
<feature type="transmembrane region" description="Helical" evidence="2">
    <location>
        <begin position="88"/>
        <end position="104"/>
    </location>
</feature>
<feature type="transmembrane region" description="Helical" evidence="2">
    <location>
        <begin position="179"/>
        <end position="199"/>
    </location>
</feature>
<evidence type="ECO:0000256" key="2">
    <source>
        <dbReference type="SAM" id="Phobius"/>
    </source>
</evidence>
<comment type="caution">
    <text evidence="3">The sequence shown here is derived from an EMBL/GenBank/DDBJ whole genome shotgun (WGS) entry which is preliminary data.</text>
</comment>
<protein>
    <recommendedName>
        <fullName evidence="5">Exopolysaccharide synthesis protein ExoD</fullName>
    </recommendedName>
</protein>
<name>A0A4R2R938_9RHOB</name>
<dbReference type="EMBL" id="SLXU01000016">
    <property type="protein sequence ID" value="TCP59730.1"/>
    <property type="molecule type" value="Genomic_DNA"/>
</dbReference>
<reference evidence="3 4" key="1">
    <citation type="submission" date="2019-03" db="EMBL/GenBank/DDBJ databases">
        <title>Genomic Encyclopedia of Type Strains, Phase IV (KMG-IV): sequencing the most valuable type-strain genomes for metagenomic binning, comparative biology and taxonomic classification.</title>
        <authorList>
            <person name="Goeker M."/>
        </authorList>
    </citation>
    <scope>NUCLEOTIDE SEQUENCE [LARGE SCALE GENOMIC DNA]</scope>
    <source>
        <strain evidence="3 4">DSM 24766</strain>
    </source>
</reference>
<feature type="transmembrane region" description="Helical" evidence="2">
    <location>
        <begin position="219"/>
        <end position="246"/>
    </location>
</feature>
<keyword evidence="2" id="KW-1133">Transmembrane helix</keyword>
<dbReference type="PANTHER" id="PTHR41795:SF1">
    <property type="entry name" value="EXOPOLYSACCHARIDE SYNTHESIS PROTEIN"/>
    <property type="match status" value="1"/>
</dbReference>
<accession>A0A4R2R938</accession>
<evidence type="ECO:0000313" key="4">
    <source>
        <dbReference type="Proteomes" id="UP000295050"/>
    </source>
</evidence>
<proteinExistence type="predicted"/>
<dbReference type="PANTHER" id="PTHR41795">
    <property type="entry name" value="EXOPOLYSACCHARIDE SYNTHESIS PROTEIN"/>
    <property type="match status" value="1"/>
</dbReference>
<dbReference type="AlphaFoldDB" id="A0A4R2R938"/>
<keyword evidence="2" id="KW-0472">Membrane</keyword>
<gene>
    <name evidence="3" type="ORF">EV663_11625</name>
</gene>
<dbReference type="InterPro" id="IPR010331">
    <property type="entry name" value="ExoD"/>
</dbReference>
<dbReference type="Proteomes" id="UP000295050">
    <property type="component" value="Unassembled WGS sequence"/>
</dbReference>
<organism evidence="3 4">
    <name type="scientific">Rhodovulum bhavnagarense</name>
    <dbReference type="NCBI Taxonomy" id="992286"/>
    <lineage>
        <taxon>Bacteria</taxon>
        <taxon>Pseudomonadati</taxon>
        <taxon>Pseudomonadota</taxon>
        <taxon>Alphaproteobacteria</taxon>
        <taxon>Rhodobacterales</taxon>
        <taxon>Paracoccaceae</taxon>
        <taxon>Rhodovulum</taxon>
    </lineage>
</organism>